<evidence type="ECO:0008006" key="11">
    <source>
        <dbReference type="Google" id="ProtNLM"/>
    </source>
</evidence>
<comment type="subcellular location">
    <subcellularLocation>
        <location evidence="1">Membrane</location>
    </subcellularLocation>
</comment>
<dbReference type="PROSITE" id="PS51778">
    <property type="entry name" value="VAST"/>
    <property type="match status" value="1"/>
</dbReference>
<dbReference type="SUPFAM" id="SSF103657">
    <property type="entry name" value="BAR/IMD domain-like"/>
    <property type="match status" value="1"/>
</dbReference>
<keyword evidence="4 6" id="KW-0472">Membrane</keyword>
<evidence type="ECO:0000259" key="7">
    <source>
        <dbReference type="PROSITE" id="PS50003"/>
    </source>
</evidence>
<dbReference type="SUPFAM" id="SSF50729">
    <property type="entry name" value="PH domain-like"/>
    <property type="match status" value="1"/>
</dbReference>
<dbReference type="Pfam" id="PF16746">
    <property type="entry name" value="BAR_3"/>
    <property type="match status" value="1"/>
</dbReference>
<feature type="compositionally biased region" description="Polar residues" evidence="5">
    <location>
        <begin position="754"/>
        <end position="766"/>
    </location>
</feature>
<evidence type="ECO:0000256" key="1">
    <source>
        <dbReference type="ARBA" id="ARBA00004370"/>
    </source>
</evidence>
<dbReference type="InterPro" id="IPR027267">
    <property type="entry name" value="AH/BAR_dom_sf"/>
</dbReference>
<dbReference type="SMART" id="SM00233">
    <property type="entry name" value="PH"/>
    <property type="match status" value="1"/>
</dbReference>
<evidence type="ECO:0000256" key="5">
    <source>
        <dbReference type="SAM" id="MobiDB-lite"/>
    </source>
</evidence>
<dbReference type="Gene3D" id="2.30.29.30">
    <property type="entry name" value="Pleckstrin-homology domain (PH domain)/Phosphotyrosine-binding domain (PTB)"/>
    <property type="match status" value="1"/>
</dbReference>
<dbReference type="EMBL" id="ML220112">
    <property type="protein sequence ID" value="TGZ85203.1"/>
    <property type="molecule type" value="Genomic_DNA"/>
</dbReference>
<gene>
    <name evidence="9" type="ORF">EX30DRAFT_326197</name>
</gene>
<evidence type="ECO:0000256" key="4">
    <source>
        <dbReference type="ARBA" id="ARBA00023136"/>
    </source>
</evidence>
<feature type="region of interest" description="Disordered" evidence="5">
    <location>
        <begin position="749"/>
        <end position="768"/>
    </location>
</feature>
<feature type="region of interest" description="Disordered" evidence="5">
    <location>
        <begin position="1073"/>
        <end position="1111"/>
    </location>
</feature>
<reference evidence="9 10" key="1">
    <citation type="submission" date="2019-04" db="EMBL/GenBank/DDBJ databases">
        <title>Comparative genomics and transcriptomics to analyze fruiting body development in filamentous ascomycetes.</title>
        <authorList>
            <consortium name="DOE Joint Genome Institute"/>
            <person name="Lutkenhaus R."/>
            <person name="Traeger S."/>
            <person name="Breuer J."/>
            <person name="Kuo A."/>
            <person name="Lipzen A."/>
            <person name="Pangilinan J."/>
            <person name="Dilworth D."/>
            <person name="Sandor L."/>
            <person name="Poggeler S."/>
            <person name="Barry K."/>
            <person name="Grigoriev I.V."/>
            <person name="Nowrousian M."/>
        </authorList>
    </citation>
    <scope>NUCLEOTIDE SEQUENCE [LARGE SCALE GENOMIC DNA]</scope>
    <source>
        <strain evidence="9 10">CBS 389.68</strain>
    </source>
</reference>
<feature type="transmembrane region" description="Helical" evidence="6">
    <location>
        <begin position="1155"/>
        <end position="1175"/>
    </location>
</feature>
<feature type="transmembrane region" description="Helical" evidence="6">
    <location>
        <begin position="1122"/>
        <end position="1143"/>
    </location>
</feature>
<feature type="compositionally biased region" description="Low complexity" evidence="5">
    <location>
        <begin position="526"/>
        <end position="538"/>
    </location>
</feature>
<dbReference type="InterPro" id="IPR042067">
    <property type="entry name" value="Sip3_PH"/>
</dbReference>
<dbReference type="FunCoup" id="A0A4S2N7H4">
    <property type="interactions" value="45"/>
</dbReference>
<name>A0A4S2N7H4_9PEZI</name>
<dbReference type="CDD" id="cd13280">
    <property type="entry name" value="PH_SIP3"/>
    <property type="match status" value="1"/>
</dbReference>
<evidence type="ECO:0000313" key="9">
    <source>
        <dbReference type="EMBL" id="TGZ85203.1"/>
    </source>
</evidence>
<evidence type="ECO:0000313" key="10">
    <source>
        <dbReference type="Proteomes" id="UP000298138"/>
    </source>
</evidence>
<protein>
    <recommendedName>
        <fullName evidence="11">Transcription factor SipA3</fullName>
    </recommendedName>
</protein>
<dbReference type="Pfam" id="PF00169">
    <property type="entry name" value="PH"/>
    <property type="match status" value="1"/>
</dbReference>
<dbReference type="Pfam" id="PF16016">
    <property type="entry name" value="VASt"/>
    <property type="match status" value="1"/>
</dbReference>
<dbReference type="Proteomes" id="UP000298138">
    <property type="component" value="Unassembled WGS sequence"/>
</dbReference>
<organism evidence="9 10">
    <name type="scientific">Ascodesmis nigricans</name>
    <dbReference type="NCBI Taxonomy" id="341454"/>
    <lineage>
        <taxon>Eukaryota</taxon>
        <taxon>Fungi</taxon>
        <taxon>Dikarya</taxon>
        <taxon>Ascomycota</taxon>
        <taxon>Pezizomycotina</taxon>
        <taxon>Pezizomycetes</taxon>
        <taxon>Pezizales</taxon>
        <taxon>Ascodesmidaceae</taxon>
        <taxon>Ascodesmis</taxon>
    </lineage>
</organism>
<feature type="compositionally biased region" description="Polar residues" evidence="5">
    <location>
        <begin position="490"/>
        <end position="500"/>
    </location>
</feature>
<dbReference type="InterPro" id="IPR011993">
    <property type="entry name" value="PH-like_dom_sf"/>
</dbReference>
<dbReference type="GO" id="GO:0005737">
    <property type="term" value="C:cytoplasm"/>
    <property type="evidence" value="ECO:0007669"/>
    <property type="project" value="InterPro"/>
</dbReference>
<feature type="domain" description="PH" evidence="7">
    <location>
        <begin position="295"/>
        <end position="396"/>
    </location>
</feature>
<evidence type="ECO:0000259" key="8">
    <source>
        <dbReference type="PROSITE" id="PS51778"/>
    </source>
</evidence>
<accession>A0A4S2N7H4</accession>
<feature type="region of interest" description="Disordered" evidence="5">
    <location>
        <begin position="459"/>
        <end position="538"/>
    </location>
</feature>
<keyword evidence="2 6" id="KW-0812">Transmembrane</keyword>
<dbReference type="PROSITE" id="PS50003">
    <property type="entry name" value="PH_DOMAIN"/>
    <property type="match status" value="1"/>
</dbReference>
<dbReference type="InParanoid" id="A0A4S2N7H4"/>
<dbReference type="STRING" id="341454.A0A4S2N7H4"/>
<dbReference type="PANTHER" id="PTHR14248">
    <property type="entry name" value="CYCLIN Y, ISOFORM A"/>
    <property type="match status" value="1"/>
</dbReference>
<keyword evidence="10" id="KW-1185">Reference proteome</keyword>
<dbReference type="InterPro" id="IPR039463">
    <property type="entry name" value="Sip3/Lam1_BAR"/>
</dbReference>
<dbReference type="OrthoDB" id="10070851at2759"/>
<keyword evidence="3 6" id="KW-1133">Transmembrane helix</keyword>
<feature type="region of interest" description="Disordered" evidence="5">
    <location>
        <begin position="1255"/>
        <end position="1274"/>
    </location>
</feature>
<proteinExistence type="predicted"/>
<dbReference type="InterPro" id="IPR031968">
    <property type="entry name" value="VASt"/>
</dbReference>
<evidence type="ECO:0000256" key="3">
    <source>
        <dbReference type="ARBA" id="ARBA00022989"/>
    </source>
</evidence>
<feature type="domain" description="VASt" evidence="8">
    <location>
        <begin position="891"/>
        <end position="1062"/>
    </location>
</feature>
<dbReference type="Gene3D" id="1.20.1270.60">
    <property type="entry name" value="Arfaptin homology (AH) domain/BAR domain"/>
    <property type="match status" value="1"/>
</dbReference>
<dbReference type="GO" id="GO:0016020">
    <property type="term" value="C:membrane"/>
    <property type="evidence" value="ECO:0007669"/>
    <property type="project" value="UniProtKB-SubCell"/>
</dbReference>
<evidence type="ECO:0000256" key="6">
    <source>
        <dbReference type="SAM" id="Phobius"/>
    </source>
</evidence>
<evidence type="ECO:0000256" key="2">
    <source>
        <dbReference type="ARBA" id="ARBA00022692"/>
    </source>
</evidence>
<sequence length="1372" mass="153658">MSQPISLVPASLKEASLDSPTFRGTVLHYNEQADNVEKWVDNFTKAASKLIHDLLALEPVLNNFLAQAVPADLSETIIDHDYTLVAMQRYVDGSRGFWSNVIAGAKKVDKTLLQPLLAFQRTELKNFKDTKRALEVAQQKYDPLLAKYVSQSKTKEPSALREDAFQVYEARKAYFKASYDYCIAAPALRAALDRTISKVVSDMWREQTSLRKDNITFAERCRTDIERIRSWSDAMHANASVFWKQLVVARKELEEQSKKGYQPARELEEYSVSTVPYLTSRSGAGNTVLPADNGPSEKRGWLFMRTLTGKPTRTTWIRRWFFIQNGIFGWLVQGYRNGGLEESEKIGVLLCNVRPAVQEERRFCFEVKTKDTTVLLQAETQADLTSWLAVFERAKRTAVDSGSLNPATQAFSVIPPSAPAPNEKEPAYITKGHDGNSAGVSLSGTGKDGDRLPLKIRTLRRDGRTSTDERDEAQTFERSFTLGPEIGNGAMSSSRGTSIDVSRGSGLSVVPPEKFGSRLDIHRKSPSSSANSPASTANTPISAGGISALIAASHTILPFQSAEQAKSSVQSQIKPSTLAPVGLIGTPAPANLLTTAALTTGRVSSSAMEASHPPGSDSASVVRGHRKTVSLDFGRNHEKESSNTVVPTEVVEYPFGYPPELKIQDYHFRMLFPGNWDEVVLLVFRATWSPNDSQELPGRCYVTPTHLYFYSHNQGLVFRSVTSLSSITEVTAAPDRDCDYIFMHLRPKPDPKSDNSSQPVQEQQRNQSDRITLKVFLEPLRLLHRRLHFMVRNANSTEFDDPPRLPTDKLLARLFEMEKEVEKNGEDTESWEDLGLVSEDAKEVVKRRGEARKVDIKIDHNPPPARADDKGKELSRIRIPTAPVEHTPGNKMELSLEREFDVPAQALFHTLFGDMSPLFQALYEERRAQNIDQGAWVKLEDGRMRRRFAYNMGYIDIWGRNRTADVEDYQTIEKQEDYICYVVSDVKTPWHLPHREDFMLVSQIVITFVAQSKCKLSVWTAVTWSKTPWVSKGVIEAQALDDLRDDALDLGDVVADHVRKLGTTARTKKAISMFGPVGGHPPSDPSNPSATISRPPLAPTPTPHHKTPRAAKRITQRRLSQLLFETTLSFLWSVLTTIIMWTAGGIKAFTSIVTANRVILLALLGSVIANVVLTGKATRSWWNIREVGKILDDLRMKPDGVMKRAVYIRDLDEIVLNHTRIGVSISPGMTRTPLTPNWENSLCYRKFKEQASLVDNPVDEKDEGTTGAGKPPSALTRRLRHARQTLGMRRNDLLVALRLVNSMERGMMEAEWGRWVAEERGRCDAVRDMGMVVAEGDEEASEERKQVWEVLDRYCGSCEEEERVLMGGVEEM</sequence>
<dbReference type="InterPro" id="IPR001849">
    <property type="entry name" value="PH_domain"/>
</dbReference>
<dbReference type="CDD" id="cd07609">
    <property type="entry name" value="BAR_SIP3_fungi"/>
    <property type="match status" value="1"/>
</dbReference>
<dbReference type="InterPro" id="IPR004148">
    <property type="entry name" value="BAR_dom"/>
</dbReference>
<feature type="compositionally biased region" description="Basic and acidic residues" evidence="5">
    <location>
        <begin position="459"/>
        <end position="475"/>
    </location>
</feature>
<dbReference type="FunFam" id="2.30.29.30:FF:000349">
    <property type="entry name" value="Transcription factor SipA3"/>
    <property type="match status" value="1"/>
</dbReference>